<name>A0A8K1CQP7_PYTOL</name>
<organism evidence="3 4">
    <name type="scientific">Pythium oligandrum</name>
    <name type="common">Mycoparasitic fungus</name>
    <dbReference type="NCBI Taxonomy" id="41045"/>
    <lineage>
        <taxon>Eukaryota</taxon>
        <taxon>Sar</taxon>
        <taxon>Stramenopiles</taxon>
        <taxon>Oomycota</taxon>
        <taxon>Peronosporomycetes</taxon>
        <taxon>Pythiales</taxon>
        <taxon>Pythiaceae</taxon>
        <taxon>Pythium</taxon>
    </lineage>
</organism>
<dbReference type="EMBL" id="SPLM01000005">
    <property type="protein sequence ID" value="TMW67233.1"/>
    <property type="molecule type" value="Genomic_DNA"/>
</dbReference>
<gene>
    <name evidence="3" type="ORF">Poli38472_012349</name>
</gene>
<evidence type="ECO:0000256" key="2">
    <source>
        <dbReference type="SAM" id="MobiDB-lite"/>
    </source>
</evidence>
<evidence type="ECO:0000256" key="1">
    <source>
        <dbReference type="SAM" id="Coils"/>
    </source>
</evidence>
<keyword evidence="4" id="KW-1185">Reference proteome</keyword>
<keyword evidence="1" id="KW-0175">Coiled coil</keyword>
<feature type="region of interest" description="Disordered" evidence="2">
    <location>
        <begin position="21"/>
        <end position="43"/>
    </location>
</feature>
<protein>
    <submittedName>
        <fullName evidence="3">Uncharacterized protein</fullName>
    </submittedName>
</protein>
<evidence type="ECO:0000313" key="3">
    <source>
        <dbReference type="EMBL" id="TMW67233.1"/>
    </source>
</evidence>
<dbReference type="Proteomes" id="UP000794436">
    <property type="component" value="Unassembled WGS sequence"/>
</dbReference>
<feature type="compositionally biased region" description="Polar residues" evidence="2">
    <location>
        <begin position="21"/>
        <end position="36"/>
    </location>
</feature>
<feature type="coiled-coil region" evidence="1">
    <location>
        <begin position="66"/>
        <end position="100"/>
    </location>
</feature>
<evidence type="ECO:0000313" key="4">
    <source>
        <dbReference type="Proteomes" id="UP000794436"/>
    </source>
</evidence>
<proteinExistence type="predicted"/>
<reference evidence="3" key="1">
    <citation type="submission" date="2019-03" db="EMBL/GenBank/DDBJ databases">
        <title>Long read genome sequence of the mycoparasitic Pythium oligandrum ATCC 38472 isolated from sugarbeet rhizosphere.</title>
        <authorList>
            <person name="Gaulin E."/>
        </authorList>
    </citation>
    <scope>NUCLEOTIDE SEQUENCE</scope>
    <source>
        <strain evidence="3">ATCC 38472_TT</strain>
    </source>
</reference>
<accession>A0A8K1CQP7</accession>
<comment type="caution">
    <text evidence="3">The sequence shown here is derived from an EMBL/GenBank/DDBJ whole genome shotgun (WGS) entry which is preliminary data.</text>
</comment>
<dbReference type="AlphaFoldDB" id="A0A8K1CQP7"/>
<sequence>MDIIEDTLTLAAVDLFLEGVTSTDSQDPTGDSSPQSYAGKKRKPTYYARKVRQRIQLKLDRSLMTRLRMHEEATELHEEVETLRERLAELEAERGDGNARLASTVMQNMRMRHNVLQHAKHMAGLQSMLSSYQASGAYGALETYIHLTAEADHRRRSLLELKAQKIPEAHAYITERIRHMDVSRPHFAVEQFKTPEGHFGFSHFDVTPFEGQTLRGVYDALRYFFDHQEKNISENLGFITIRESDDNEGDPVLQCRLVSTLPTGGELETNMAMFVEYCEHKDSSEDSYGLVTLDYINHDELFPYQPDRRSRLDLNNVIFVTPVH</sequence>
<dbReference type="OrthoDB" id="166605at2759"/>